<keyword evidence="4" id="KW-1185">Reference proteome</keyword>
<gene>
    <name evidence="3" type="ORF">AOXY_G29241</name>
</gene>
<evidence type="ECO:0000256" key="2">
    <source>
        <dbReference type="SAM" id="Phobius"/>
    </source>
</evidence>
<evidence type="ECO:0000256" key="1">
    <source>
        <dbReference type="SAM" id="MobiDB-lite"/>
    </source>
</evidence>
<accession>A0AAD8FU67</accession>
<dbReference type="AlphaFoldDB" id="A0AAD8FU67"/>
<reference evidence="3" key="1">
    <citation type="submission" date="2022-02" db="EMBL/GenBank/DDBJ databases">
        <title>Atlantic sturgeon de novo genome assembly.</title>
        <authorList>
            <person name="Stock M."/>
            <person name="Klopp C."/>
            <person name="Guiguen Y."/>
            <person name="Cabau C."/>
            <person name="Parinello H."/>
            <person name="Santidrian Yebra-Pimentel E."/>
            <person name="Kuhl H."/>
            <person name="Dirks R.P."/>
            <person name="Guessner J."/>
            <person name="Wuertz S."/>
            <person name="Du K."/>
            <person name="Schartl M."/>
        </authorList>
    </citation>
    <scope>NUCLEOTIDE SEQUENCE</scope>
    <source>
        <strain evidence="3">STURGEONOMICS-FGT-2020</strain>
        <tissue evidence="3">Whole blood</tissue>
    </source>
</reference>
<name>A0AAD8FU67_ACIOX</name>
<feature type="region of interest" description="Disordered" evidence="1">
    <location>
        <begin position="57"/>
        <end position="103"/>
    </location>
</feature>
<evidence type="ECO:0000313" key="3">
    <source>
        <dbReference type="EMBL" id="KAK1153991.1"/>
    </source>
</evidence>
<dbReference type="Proteomes" id="UP001230051">
    <property type="component" value="Unassembled WGS sequence"/>
</dbReference>
<evidence type="ECO:0000313" key="4">
    <source>
        <dbReference type="Proteomes" id="UP001230051"/>
    </source>
</evidence>
<feature type="transmembrane region" description="Helical" evidence="2">
    <location>
        <begin position="113"/>
        <end position="133"/>
    </location>
</feature>
<comment type="caution">
    <text evidence="3">The sequence shown here is derived from an EMBL/GenBank/DDBJ whole genome shotgun (WGS) entry which is preliminary data.</text>
</comment>
<protein>
    <submittedName>
        <fullName evidence="3">Uncharacterized protein</fullName>
    </submittedName>
</protein>
<keyword evidence="2" id="KW-0812">Transmembrane</keyword>
<keyword evidence="2" id="KW-1133">Transmembrane helix</keyword>
<sequence>MNRRYRKTFHGLALLGCVLVVFRIGVTFLSSNVEERRRSVKLQDAGVHQGENALRNLLGAPENGISEPTQRASVVRKAVDSKEDPFPDLTENPPPSQRAKDGFSDGINKAKPWLFGITALLCILMMTGAHYCGDKVLNKATDMGTKLVHKSGDF</sequence>
<proteinExistence type="predicted"/>
<feature type="transmembrane region" description="Helical" evidence="2">
    <location>
        <begin position="12"/>
        <end position="31"/>
    </location>
</feature>
<dbReference type="EMBL" id="JAGXEW010000038">
    <property type="protein sequence ID" value="KAK1153991.1"/>
    <property type="molecule type" value="Genomic_DNA"/>
</dbReference>
<keyword evidence="2" id="KW-0472">Membrane</keyword>
<organism evidence="3 4">
    <name type="scientific">Acipenser oxyrinchus oxyrinchus</name>
    <dbReference type="NCBI Taxonomy" id="40147"/>
    <lineage>
        <taxon>Eukaryota</taxon>
        <taxon>Metazoa</taxon>
        <taxon>Chordata</taxon>
        <taxon>Craniata</taxon>
        <taxon>Vertebrata</taxon>
        <taxon>Euteleostomi</taxon>
        <taxon>Actinopterygii</taxon>
        <taxon>Chondrostei</taxon>
        <taxon>Acipenseriformes</taxon>
        <taxon>Acipenseridae</taxon>
        <taxon>Acipenser</taxon>
    </lineage>
</organism>